<dbReference type="RefSeq" id="XP_043004722.1">
    <property type="nucleotide sequence ID" value="XM_043157355.1"/>
</dbReference>
<dbReference type="Proteomes" id="UP001049176">
    <property type="component" value="Chromosome 8"/>
</dbReference>
<evidence type="ECO:0000313" key="3">
    <source>
        <dbReference type="Proteomes" id="UP001049176"/>
    </source>
</evidence>
<protein>
    <submittedName>
        <fullName evidence="2">Uncharacterized protein</fullName>
    </submittedName>
</protein>
<dbReference type="EMBL" id="CM032188">
    <property type="protein sequence ID" value="KAG7088251.1"/>
    <property type="molecule type" value="Genomic_DNA"/>
</dbReference>
<evidence type="ECO:0000313" key="2">
    <source>
        <dbReference type="EMBL" id="KAG7088251.1"/>
    </source>
</evidence>
<comment type="caution">
    <text evidence="2">The sequence shown here is derived from an EMBL/GenBank/DDBJ whole genome shotgun (WGS) entry which is preliminary data.</text>
</comment>
<reference evidence="2" key="1">
    <citation type="journal article" date="2021" name="Genome Biol. Evol.">
        <title>The assembled and annotated genome of the fairy-ring fungus Marasmius oreades.</title>
        <authorList>
            <person name="Hiltunen M."/>
            <person name="Ament-Velasquez S.L."/>
            <person name="Johannesson H."/>
        </authorList>
    </citation>
    <scope>NUCLEOTIDE SEQUENCE</scope>
    <source>
        <strain evidence="2">03SP1</strain>
    </source>
</reference>
<keyword evidence="3" id="KW-1185">Reference proteome</keyword>
<dbReference type="KEGG" id="more:E1B28_012265"/>
<organism evidence="2 3">
    <name type="scientific">Marasmius oreades</name>
    <name type="common">fairy-ring Marasmius</name>
    <dbReference type="NCBI Taxonomy" id="181124"/>
    <lineage>
        <taxon>Eukaryota</taxon>
        <taxon>Fungi</taxon>
        <taxon>Dikarya</taxon>
        <taxon>Basidiomycota</taxon>
        <taxon>Agaricomycotina</taxon>
        <taxon>Agaricomycetes</taxon>
        <taxon>Agaricomycetidae</taxon>
        <taxon>Agaricales</taxon>
        <taxon>Marasmiineae</taxon>
        <taxon>Marasmiaceae</taxon>
        <taxon>Marasmius</taxon>
    </lineage>
</organism>
<proteinExistence type="predicted"/>
<keyword evidence="1" id="KW-1133">Transmembrane helix</keyword>
<evidence type="ECO:0000256" key="1">
    <source>
        <dbReference type="SAM" id="Phobius"/>
    </source>
</evidence>
<accession>A0A9P7RS51</accession>
<keyword evidence="1" id="KW-0812">Transmembrane</keyword>
<gene>
    <name evidence="2" type="ORF">E1B28_012265</name>
</gene>
<dbReference type="AlphaFoldDB" id="A0A9P7RS51"/>
<sequence>MPTTVTRTNSSGFVFISVFPLPFPVSFTYYSNDISVSFLRFISSSNNMATGARKSYWMLADCGVFINVRLFHELIKTVPERSNSLVFLRHSEYFFEFSVQAIGR</sequence>
<keyword evidence="1" id="KW-0472">Membrane</keyword>
<dbReference type="GeneID" id="66081340"/>
<name>A0A9P7RS51_9AGAR</name>
<feature type="transmembrane region" description="Helical" evidence="1">
    <location>
        <begin position="12"/>
        <end position="30"/>
    </location>
</feature>